<dbReference type="InterPro" id="IPR027417">
    <property type="entry name" value="P-loop_NTPase"/>
</dbReference>
<keyword evidence="2" id="KW-1185">Reference proteome</keyword>
<comment type="caution">
    <text evidence="1">The sequence shown here is derived from an EMBL/GenBank/DDBJ whole genome shotgun (WGS) entry which is preliminary data.</text>
</comment>
<evidence type="ECO:0000313" key="2">
    <source>
        <dbReference type="Proteomes" id="UP001213799"/>
    </source>
</evidence>
<dbReference type="RefSeq" id="XP_056754263.1">
    <property type="nucleotide sequence ID" value="XM_056894515.1"/>
</dbReference>
<dbReference type="AlphaFoldDB" id="A0AAD6H5B9"/>
<accession>A0AAD6H5B9</accession>
<dbReference type="Proteomes" id="UP001213799">
    <property type="component" value="Unassembled WGS sequence"/>
</dbReference>
<sequence length="501" mass="54771">MSASVCKEPQVDPRLAYHLSLLKLDSSNERKETASLAPIFTGFVLRQPKLAPPQYGLLAGVKSIETSSHASAENEIIKKDPRLFFNVSSPSSTFICGSQGSGKSHTLSCILEGCLINSKAGRLLNPLTAVVFHYDTFICDNGGSPCEAAFLASHSKIKVRVLCAPTNLLTIQKTYSRFNIKVEPLQIDQADLSTKRMLDLMAVGQNGGPVPLYMHTVQRILREMRLLQQKTGSQFDYKDFKNRILSSGLLPGQIEPLKQRLDTLESFMPPQQAALNRGEKGKQANPQGAGSNWTPEASQLTIVDLSCPCISPDIACSLFNVCFGIFMEQDTKIGRIVALDEAHKYMKDSVEAQDFTDTLLSTVRLQRHLGARILISTQEPTISSDLLSLCSVTIVHRFSSPAWIRALQGHVAGAALDVQSNQETSAYADDHPENTKIARKLLLFHKIVHLRVGEALLFSPSAVSCTASGGSQELRNLGSGYMVIKVRDRLTEDGGKSILSS</sequence>
<dbReference type="Gene3D" id="3.40.50.300">
    <property type="entry name" value="P-loop containing nucleotide triphosphate hydrolases"/>
    <property type="match status" value="1"/>
</dbReference>
<dbReference type="EMBL" id="JAQJAE010000002">
    <property type="protein sequence ID" value="KAJ5606838.1"/>
    <property type="molecule type" value="Genomic_DNA"/>
</dbReference>
<name>A0AAD6H5B9_9EURO</name>
<proteinExistence type="predicted"/>
<dbReference type="SUPFAM" id="SSF52540">
    <property type="entry name" value="P-loop containing nucleoside triphosphate hydrolases"/>
    <property type="match status" value="1"/>
</dbReference>
<gene>
    <name evidence="1" type="ORF">N7537_003457</name>
</gene>
<reference evidence="1" key="1">
    <citation type="journal article" date="2023" name="IMA Fungus">
        <title>Comparative genomic study of the Penicillium genus elucidates a diverse pangenome and 15 lateral gene transfer events.</title>
        <authorList>
            <person name="Petersen C."/>
            <person name="Sorensen T."/>
            <person name="Nielsen M.R."/>
            <person name="Sondergaard T.E."/>
            <person name="Sorensen J.L."/>
            <person name="Fitzpatrick D.A."/>
            <person name="Frisvad J.C."/>
            <person name="Nielsen K.L."/>
        </authorList>
    </citation>
    <scope>NUCLEOTIDE SEQUENCE</scope>
    <source>
        <strain evidence="1">IBT 12815</strain>
    </source>
</reference>
<dbReference type="GeneID" id="81584757"/>
<reference evidence="1" key="2">
    <citation type="submission" date="2023-01" db="EMBL/GenBank/DDBJ databases">
        <authorList>
            <person name="Petersen C."/>
        </authorList>
    </citation>
    <scope>NUCLEOTIDE SEQUENCE</scope>
    <source>
        <strain evidence="1">IBT 12815</strain>
    </source>
</reference>
<evidence type="ECO:0000313" key="1">
    <source>
        <dbReference type="EMBL" id="KAJ5606838.1"/>
    </source>
</evidence>
<protein>
    <submittedName>
        <fullName evidence="1">Uncharacterized protein</fullName>
    </submittedName>
</protein>
<organism evidence="1 2">
    <name type="scientific">Penicillium hordei</name>
    <dbReference type="NCBI Taxonomy" id="40994"/>
    <lineage>
        <taxon>Eukaryota</taxon>
        <taxon>Fungi</taxon>
        <taxon>Dikarya</taxon>
        <taxon>Ascomycota</taxon>
        <taxon>Pezizomycotina</taxon>
        <taxon>Eurotiomycetes</taxon>
        <taxon>Eurotiomycetidae</taxon>
        <taxon>Eurotiales</taxon>
        <taxon>Aspergillaceae</taxon>
        <taxon>Penicillium</taxon>
    </lineage>
</organism>